<protein>
    <submittedName>
        <fullName evidence="1">Uncharacterized protein</fullName>
    </submittedName>
</protein>
<evidence type="ECO:0000313" key="2">
    <source>
        <dbReference type="Proteomes" id="UP001154240"/>
    </source>
</evidence>
<evidence type="ECO:0000313" key="1">
    <source>
        <dbReference type="EMBL" id="MDG4476530.1"/>
    </source>
</evidence>
<gene>
    <name evidence="1" type="ORF">OLX77_10235</name>
</gene>
<keyword evidence="2" id="KW-1185">Reference proteome</keyword>
<dbReference type="Proteomes" id="UP001154240">
    <property type="component" value="Unassembled WGS sequence"/>
</dbReference>
<accession>A0A9X4MIK0</accession>
<dbReference type="EMBL" id="JAPHEH010000001">
    <property type="protein sequence ID" value="MDG4476530.1"/>
    <property type="molecule type" value="Genomic_DNA"/>
</dbReference>
<reference evidence="1" key="2">
    <citation type="submission" date="2022-10" db="EMBL/GenBank/DDBJ databases">
        <authorList>
            <person name="Aronson H.S."/>
        </authorList>
    </citation>
    <scope>NUCLEOTIDE SEQUENCE</scope>
    <source>
        <strain evidence="1">RS19-109</strain>
    </source>
</reference>
<dbReference type="AlphaFoldDB" id="A0A9X4MIK0"/>
<proteinExistence type="predicted"/>
<comment type="caution">
    <text evidence="1">The sequence shown here is derived from an EMBL/GenBank/DDBJ whole genome shotgun (WGS) entry which is preliminary data.</text>
</comment>
<reference evidence="1" key="1">
    <citation type="journal article" date="2022" name="bioRxiv">
        <title>Thiovibrio frasassiensisgen. nov., sp. nov., an autotrophic, elemental sulfur disproportionating bacterium isolated from sulfidic karst sediment, and proposal of Thiovibrionaceae fam. nov.</title>
        <authorList>
            <person name="Aronson H."/>
            <person name="Thomas C."/>
            <person name="Bhattacharyya M."/>
            <person name="Eckstein S."/>
            <person name="Jensen S."/>
            <person name="Barco R."/>
            <person name="Macalady J."/>
            <person name="Amend J."/>
        </authorList>
    </citation>
    <scope>NUCLEOTIDE SEQUENCE</scope>
    <source>
        <strain evidence="1">RS19-109</strain>
    </source>
</reference>
<name>A0A9X4MIK0_9BACT</name>
<sequence>MSFSCKNYDYNDDQCLMLKQDCIPGRPGCVLEGRVALSEALIERIKELEPKKASTKPGKK</sequence>
<organism evidence="1 2">
    <name type="scientific">Thiovibrio frasassiensis</name>
    <dbReference type="NCBI Taxonomy" id="2984131"/>
    <lineage>
        <taxon>Bacteria</taxon>
        <taxon>Pseudomonadati</taxon>
        <taxon>Thermodesulfobacteriota</taxon>
        <taxon>Desulfobulbia</taxon>
        <taxon>Desulfobulbales</taxon>
        <taxon>Thiovibrionaceae</taxon>
        <taxon>Thiovibrio</taxon>
    </lineage>
</organism>
<dbReference type="RefSeq" id="WP_307633497.1">
    <property type="nucleotide sequence ID" value="NZ_JAPHEH010000001.1"/>
</dbReference>